<feature type="transmembrane region" description="Helical" evidence="1">
    <location>
        <begin position="189"/>
        <end position="208"/>
    </location>
</feature>
<reference evidence="3" key="1">
    <citation type="submission" date="2016-10" db="EMBL/GenBank/DDBJ databases">
        <authorList>
            <person name="Varghese N."/>
        </authorList>
    </citation>
    <scope>NUCLEOTIDE SEQUENCE [LARGE SCALE GENOMIC DNA]</scope>
    <source>
        <strain evidence="3">ACV-9</strain>
    </source>
</reference>
<evidence type="ECO:0000313" key="3">
    <source>
        <dbReference type="Proteomes" id="UP000182321"/>
    </source>
</evidence>
<feature type="transmembrane region" description="Helical" evidence="1">
    <location>
        <begin position="114"/>
        <end position="134"/>
    </location>
</feature>
<keyword evidence="1" id="KW-0812">Transmembrane</keyword>
<sequence>MIRDLKATFEIKKYNEIFYGIIVFGAVLLSLIITVCTEDDLTIIELCASFIAGGYIGMSIFFKPFLVATDFPRALSFGMTRKKMFIYTRLYDLVEIIIISLIIIALPSVVGASVVLKVAALCFGVFSLISGAVGNSIIRFGKNAYWVYYVGIFVLMFGIPRLSHIFPVIRDCFASAFDHLVNPVYNQLGIWFGIIVFIVVTLIISWLTTRKVAVNNDL</sequence>
<dbReference type="RefSeq" id="WP_074790946.1">
    <property type="nucleotide sequence ID" value="NZ_FNZX01000009.1"/>
</dbReference>
<evidence type="ECO:0000256" key="1">
    <source>
        <dbReference type="SAM" id="Phobius"/>
    </source>
</evidence>
<protein>
    <recommendedName>
        <fullName evidence="4">ABC-2 family transporter protein</fullName>
    </recommendedName>
</protein>
<accession>A0A1H7JF96</accession>
<dbReference type="EMBL" id="FNZX01000009">
    <property type="protein sequence ID" value="SEK73321.1"/>
    <property type="molecule type" value="Genomic_DNA"/>
</dbReference>
<organism evidence="2 3">
    <name type="scientific">Pseudobutyrivibrio ruminis</name>
    <dbReference type="NCBI Taxonomy" id="46206"/>
    <lineage>
        <taxon>Bacteria</taxon>
        <taxon>Bacillati</taxon>
        <taxon>Bacillota</taxon>
        <taxon>Clostridia</taxon>
        <taxon>Lachnospirales</taxon>
        <taxon>Lachnospiraceae</taxon>
        <taxon>Pseudobutyrivibrio</taxon>
    </lineage>
</organism>
<dbReference type="Proteomes" id="UP000182321">
    <property type="component" value="Unassembled WGS sequence"/>
</dbReference>
<evidence type="ECO:0000313" key="2">
    <source>
        <dbReference type="EMBL" id="SEK73321.1"/>
    </source>
</evidence>
<keyword evidence="1" id="KW-1133">Transmembrane helix</keyword>
<keyword evidence="3" id="KW-1185">Reference proteome</keyword>
<name>A0A1H7JF96_9FIRM</name>
<proteinExistence type="predicted"/>
<feature type="transmembrane region" description="Helical" evidence="1">
    <location>
        <begin position="41"/>
        <end position="69"/>
    </location>
</feature>
<evidence type="ECO:0008006" key="4">
    <source>
        <dbReference type="Google" id="ProtNLM"/>
    </source>
</evidence>
<feature type="transmembrane region" description="Helical" evidence="1">
    <location>
        <begin position="146"/>
        <end position="169"/>
    </location>
</feature>
<feature type="transmembrane region" description="Helical" evidence="1">
    <location>
        <begin position="16"/>
        <end position="35"/>
    </location>
</feature>
<keyword evidence="1" id="KW-0472">Membrane</keyword>
<gene>
    <name evidence="2" type="ORF">SAMN02910377_01680</name>
</gene>
<dbReference type="AlphaFoldDB" id="A0A1H7JF96"/>
<feature type="transmembrane region" description="Helical" evidence="1">
    <location>
        <begin position="90"/>
        <end position="108"/>
    </location>
</feature>